<evidence type="ECO:0000256" key="6">
    <source>
        <dbReference type="ARBA" id="ARBA00049011"/>
    </source>
</evidence>
<dbReference type="PANTHER" id="PTHR24064">
    <property type="entry name" value="SOLUTE CARRIER FAMILY 22 MEMBER"/>
    <property type="match status" value="1"/>
</dbReference>
<comment type="catalytic activity">
    <reaction evidence="6">
        <text>phosphate(in) + H(+)(in) = phosphate(out) + H(+)(out)</text>
        <dbReference type="Rhea" id="RHEA:29939"/>
        <dbReference type="ChEBI" id="CHEBI:15378"/>
        <dbReference type="ChEBI" id="CHEBI:43474"/>
    </reaction>
    <physiologicalReaction direction="right-to-left" evidence="6">
        <dbReference type="Rhea" id="RHEA:29941"/>
    </physiologicalReaction>
</comment>
<feature type="transmembrane region" description="Helical" evidence="7">
    <location>
        <begin position="206"/>
        <end position="227"/>
    </location>
</feature>
<dbReference type="InterPro" id="IPR020846">
    <property type="entry name" value="MFS_dom"/>
</dbReference>
<feature type="transmembrane region" description="Helical" evidence="7">
    <location>
        <begin position="351"/>
        <end position="372"/>
    </location>
</feature>
<evidence type="ECO:0000256" key="5">
    <source>
        <dbReference type="ARBA" id="ARBA00044504"/>
    </source>
</evidence>
<comment type="similarity">
    <text evidence="5">Belongs to the major facilitator superfamily. Phosphate:H(+) symporter (TC 2.A.1.9) family.</text>
</comment>
<proteinExistence type="inferred from homology"/>
<dbReference type="GO" id="GO:0022857">
    <property type="term" value="F:transmembrane transporter activity"/>
    <property type="evidence" value="ECO:0007669"/>
    <property type="project" value="InterPro"/>
</dbReference>
<dbReference type="Gene3D" id="1.20.1250.20">
    <property type="entry name" value="MFS general substrate transporter like domains"/>
    <property type="match status" value="1"/>
</dbReference>
<feature type="transmembrane region" description="Helical" evidence="7">
    <location>
        <begin position="379"/>
        <end position="398"/>
    </location>
</feature>
<sequence>MADSNSTPLLTNLDSTKKPTNIVNDNSVDNIIEFYMGALRSPQIMQVILISFSCFFEAQQTFISIFTDAKPTWHCLESPCNQESNICELKTSAWSYDNAHASIISEWSLQCVKNSIVIGLPASCFFMGCILGGLILFLVGDSFGRKFVLSLSCFMMSVASICCAFAGNVWTYSASRFISGFGRAAIGTCSLVLATESVGKKWQGQVGTVSFLMSTLGFLSLSIIAYFNRNYSWRVLYVVTSLPGIVYCLLIQFCVYESPRWLFSQGKERQAFAVLSTFAGIDLSSTTDQLGDILLAKGNTNASKKEPFFKMLVESTKFLKQFLLALVVGLGIGITYYGVPLGIGNLDSNLYLNSAFNALIEIPSVLLTLLTISKWKRRYFILGLCTLGGCCGILSYMLKNWNGIVIVMEMITLFCACTAYDVILIYTSELFPTCFRNSAVSTVWQAVVLGGVISPVVNAAFGSYIRLLPYGIFGVVLLSFGTLVILLPETLGVSTSEDSV</sequence>
<name>A0AAV3P9C2_LITER</name>
<dbReference type="EMBL" id="BAABME010001207">
    <property type="protein sequence ID" value="GAA0148239.1"/>
    <property type="molecule type" value="Genomic_DNA"/>
</dbReference>
<dbReference type="Pfam" id="PF00083">
    <property type="entry name" value="Sugar_tr"/>
    <property type="match status" value="1"/>
</dbReference>
<feature type="transmembrane region" description="Helical" evidence="7">
    <location>
        <begin position="439"/>
        <end position="461"/>
    </location>
</feature>
<gene>
    <name evidence="9" type="ORF">LIER_07740</name>
</gene>
<evidence type="ECO:0000256" key="7">
    <source>
        <dbReference type="SAM" id="Phobius"/>
    </source>
</evidence>
<dbReference type="InterPro" id="IPR005828">
    <property type="entry name" value="MFS_sugar_transport-like"/>
</dbReference>
<keyword evidence="10" id="KW-1185">Reference proteome</keyword>
<feature type="transmembrane region" description="Helical" evidence="7">
    <location>
        <begin position="404"/>
        <end position="427"/>
    </location>
</feature>
<keyword evidence="3 7" id="KW-1133">Transmembrane helix</keyword>
<feature type="transmembrane region" description="Helical" evidence="7">
    <location>
        <begin position="176"/>
        <end position="194"/>
    </location>
</feature>
<feature type="transmembrane region" description="Helical" evidence="7">
    <location>
        <begin position="318"/>
        <end position="339"/>
    </location>
</feature>
<dbReference type="GO" id="GO:0016020">
    <property type="term" value="C:membrane"/>
    <property type="evidence" value="ECO:0007669"/>
    <property type="project" value="UniProtKB-SubCell"/>
</dbReference>
<dbReference type="PROSITE" id="PS50850">
    <property type="entry name" value="MFS"/>
    <property type="match status" value="1"/>
</dbReference>
<accession>A0AAV3P9C2</accession>
<dbReference type="SUPFAM" id="SSF103473">
    <property type="entry name" value="MFS general substrate transporter"/>
    <property type="match status" value="1"/>
</dbReference>
<evidence type="ECO:0000259" key="8">
    <source>
        <dbReference type="PROSITE" id="PS50850"/>
    </source>
</evidence>
<feature type="transmembrane region" description="Helical" evidence="7">
    <location>
        <begin position="467"/>
        <end position="487"/>
    </location>
</feature>
<reference evidence="9 10" key="1">
    <citation type="submission" date="2024-01" db="EMBL/GenBank/DDBJ databases">
        <title>The complete chloroplast genome sequence of Lithospermum erythrorhizon: insights into the phylogenetic relationship among Boraginaceae species and the maternal lineages of purple gromwells.</title>
        <authorList>
            <person name="Okada T."/>
            <person name="Watanabe K."/>
        </authorList>
    </citation>
    <scope>NUCLEOTIDE SEQUENCE [LARGE SCALE GENOMIC DNA]</scope>
</reference>
<keyword evidence="2 7" id="KW-0812">Transmembrane</keyword>
<feature type="transmembrane region" description="Helical" evidence="7">
    <location>
        <begin position="118"/>
        <end position="140"/>
    </location>
</feature>
<evidence type="ECO:0000313" key="10">
    <source>
        <dbReference type="Proteomes" id="UP001454036"/>
    </source>
</evidence>
<dbReference type="AlphaFoldDB" id="A0AAV3P9C2"/>
<dbReference type="InterPro" id="IPR036259">
    <property type="entry name" value="MFS_trans_sf"/>
</dbReference>
<feature type="transmembrane region" description="Helical" evidence="7">
    <location>
        <begin position="233"/>
        <end position="256"/>
    </location>
</feature>
<evidence type="ECO:0000256" key="3">
    <source>
        <dbReference type="ARBA" id="ARBA00022989"/>
    </source>
</evidence>
<organism evidence="9 10">
    <name type="scientific">Lithospermum erythrorhizon</name>
    <name type="common">Purple gromwell</name>
    <name type="synonym">Lithospermum officinale var. erythrorhizon</name>
    <dbReference type="NCBI Taxonomy" id="34254"/>
    <lineage>
        <taxon>Eukaryota</taxon>
        <taxon>Viridiplantae</taxon>
        <taxon>Streptophyta</taxon>
        <taxon>Embryophyta</taxon>
        <taxon>Tracheophyta</taxon>
        <taxon>Spermatophyta</taxon>
        <taxon>Magnoliopsida</taxon>
        <taxon>eudicotyledons</taxon>
        <taxon>Gunneridae</taxon>
        <taxon>Pentapetalae</taxon>
        <taxon>asterids</taxon>
        <taxon>lamiids</taxon>
        <taxon>Boraginales</taxon>
        <taxon>Boraginaceae</taxon>
        <taxon>Boraginoideae</taxon>
        <taxon>Lithospermeae</taxon>
        <taxon>Lithospermum</taxon>
    </lineage>
</organism>
<dbReference type="Proteomes" id="UP001454036">
    <property type="component" value="Unassembled WGS sequence"/>
</dbReference>
<comment type="caution">
    <text evidence="9">The sequence shown here is derived from an EMBL/GenBank/DDBJ whole genome shotgun (WGS) entry which is preliminary data.</text>
</comment>
<keyword evidence="4 7" id="KW-0472">Membrane</keyword>
<protein>
    <submittedName>
        <fullName evidence="9">Secondary carrier transporter</fullName>
    </submittedName>
</protein>
<feature type="transmembrane region" description="Helical" evidence="7">
    <location>
        <begin position="147"/>
        <end position="170"/>
    </location>
</feature>
<evidence type="ECO:0000256" key="4">
    <source>
        <dbReference type="ARBA" id="ARBA00023136"/>
    </source>
</evidence>
<evidence type="ECO:0000313" key="9">
    <source>
        <dbReference type="EMBL" id="GAA0148239.1"/>
    </source>
</evidence>
<comment type="subcellular location">
    <subcellularLocation>
        <location evidence="1">Membrane</location>
        <topology evidence="1">Multi-pass membrane protein</topology>
    </subcellularLocation>
</comment>
<feature type="domain" description="Major facilitator superfamily (MFS) profile" evidence="8">
    <location>
        <begin position="46"/>
        <end position="491"/>
    </location>
</feature>
<evidence type="ECO:0000256" key="1">
    <source>
        <dbReference type="ARBA" id="ARBA00004141"/>
    </source>
</evidence>
<evidence type="ECO:0000256" key="2">
    <source>
        <dbReference type="ARBA" id="ARBA00022692"/>
    </source>
</evidence>